<dbReference type="STRING" id="1434110.MSHOH_1034"/>
<dbReference type="RefSeq" id="WP_158024060.1">
    <property type="nucleotide sequence ID" value="NZ_CP009516.1"/>
</dbReference>
<dbReference type="PATRIC" id="fig|1434110.4.peg.1283"/>
<feature type="domain" description="Dienelactone hydrolase" evidence="1">
    <location>
        <begin position="115"/>
        <end position="199"/>
    </location>
</feature>
<gene>
    <name evidence="2" type="ORF">MSHOH_1034</name>
</gene>
<dbReference type="Proteomes" id="UP000033101">
    <property type="component" value="Chromosome"/>
</dbReference>
<dbReference type="InterPro" id="IPR002925">
    <property type="entry name" value="Dienelactn_hydro"/>
</dbReference>
<dbReference type="SUPFAM" id="SSF53474">
    <property type="entry name" value="alpha/beta-Hydrolases"/>
    <property type="match status" value="1"/>
</dbReference>
<dbReference type="Gene3D" id="3.40.50.1820">
    <property type="entry name" value="alpha/beta hydrolase"/>
    <property type="match status" value="1"/>
</dbReference>
<protein>
    <recommendedName>
        <fullName evidence="1">Dienelactone hydrolase domain-containing protein</fullName>
    </recommendedName>
</protein>
<reference evidence="2 3" key="1">
    <citation type="submission" date="2014-07" db="EMBL/GenBank/DDBJ databases">
        <title>Methanogenic archaea and the global carbon cycle.</title>
        <authorList>
            <person name="Henriksen J.R."/>
            <person name="Luke J."/>
            <person name="Reinhart S."/>
            <person name="Benedict M.N."/>
            <person name="Youngblut N.D."/>
            <person name="Metcalf M.E."/>
            <person name="Whitaker R.J."/>
            <person name="Metcalf W.W."/>
        </authorList>
    </citation>
    <scope>NUCLEOTIDE SEQUENCE [LARGE SCALE GENOMIC DNA]</scope>
    <source>
        <strain evidence="2 3">HB-1</strain>
    </source>
</reference>
<dbReference type="InterPro" id="IPR029058">
    <property type="entry name" value="AB_hydrolase_fold"/>
</dbReference>
<dbReference type="Pfam" id="PF01738">
    <property type="entry name" value="DLH"/>
    <property type="match status" value="1"/>
</dbReference>
<keyword evidence="3" id="KW-1185">Reference proteome</keyword>
<dbReference type="EMBL" id="CP009516">
    <property type="protein sequence ID" value="AKB77517.1"/>
    <property type="molecule type" value="Genomic_DNA"/>
</dbReference>
<accession>A0A0E3SC74</accession>
<evidence type="ECO:0000313" key="2">
    <source>
        <dbReference type="EMBL" id="AKB77517.1"/>
    </source>
</evidence>
<sequence>MQGEKLRGTKLRSSRIFSIIKQDFETYIAEVKTKLEDSFELVCIETSRGTVESKYYKAEKADKGIIVIGGIGEGFQTPADSLYPRLSEYFKETGVSSLNVKFREAGNLAESVIDVLVGIEFLKSENIKTLGLIGYSFGGAVVVQAAFNETDVKTIVLISTQSYGLSPISFLPKETSVFIIHGEEDEVIPPEIAVQVYEQAHEPKRIEIFDTKASHDLSEIADEIYVEVKDWITKYLIDKSEK</sequence>
<proteinExistence type="predicted"/>
<evidence type="ECO:0000313" key="3">
    <source>
        <dbReference type="Proteomes" id="UP000033101"/>
    </source>
</evidence>
<dbReference type="GeneID" id="24830196"/>
<dbReference type="HOGENOM" id="CLU_105366_0_0_2"/>
<organism evidence="2 3">
    <name type="scientific">Methanosarcina horonobensis HB-1 = JCM 15518</name>
    <dbReference type="NCBI Taxonomy" id="1434110"/>
    <lineage>
        <taxon>Archaea</taxon>
        <taxon>Methanobacteriati</taxon>
        <taxon>Methanobacteriota</taxon>
        <taxon>Stenosarchaea group</taxon>
        <taxon>Methanomicrobia</taxon>
        <taxon>Methanosarcinales</taxon>
        <taxon>Methanosarcinaceae</taxon>
        <taxon>Methanosarcina</taxon>
    </lineage>
</organism>
<name>A0A0E3SC74_9EURY</name>
<dbReference type="GO" id="GO:0016787">
    <property type="term" value="F:hydrolase activity"/>
    <property type="evidence" value="ECO:0007669"/>
    <property type="project" value="InterPro"/>
</dbReference>
<evidence type="ECO:0000259" key="1">
    <source>
        <dbReference type="Pfam" id="PF01738"/>
    </source>
</evidence>
<dbReference type="KEGG" id="mhor:MSHOH_1034"/>
<dbReference type="OrthoDB" id="107233at2157"/>
<dbReference type="AlphaFoldDB" id="A0A0E3SC74"/>